<keyword evidence="3" id="KW-0805">Transcription regulation</keyword>
<keyword evidence="7" id="KW-0863">Zinc-finger</keyword>
<evidence type="ECO:0000256" key="4">
    <source>
        <dbReference type="ARBA" id="ARBA00023125"/>
    </source>
</evidence>
<protein>
    <recommendedName>
        <fullName evidence="13">Zn(2)-C6 fungal-type domain-containing protein</fullName>
    </recommendedName>
</protein>
<organism evidence="11 12">
    <name type="scientific">Fonsecaea pedrosoi CBS 271.37</name>
    <dbReference type="NCBI Taxonomy" id="1442368"/>
    <lineage>
        <taxon>Eukaryota</taxon>
        <taxon>Fungi</taxon>
        <taxon>Dikarya</taxon>
        <taxon>Ascomycota</taxon>
        <taxon>Pezizomycotina</taxon>
        <taxon>Eurotiomycetes</taxon>
        <taxon>Chaetothyriomycetidae</taxon>
        <taxon>Chaetothyriales</taxon>
        <taxon>Herpotrichiellaceae</taxon>
        <taxon>Fonsecaea</taxon>
    </lineage>
</organism>
<dbReference type="SMART" id="SM00066">
    <property type="entry name" value="GAL4"/>
    <property type="match status" value="1"/>
</dbReference>
<dbReference type="Pfam" id="PF00172">
    <property type="entry name" value="Zn_clus"/>
    <property type="match status" value="1"/>
</dbReference>
<evidence type="ECO:0000256" key="5">
    <source>
        <dbReference type="ARBA" id="ARBA00023163"/>
    </source>
</evidence>
<keyword evidence="5" id="KW-0804">Transcription</keyword>
<dbReference type="GO" id="GO:0006351">
    <property type="term" value="P:DNA-templated transcription"/>
    <property type="evidence" value="ECO:0007669"/>
    <property type="project" value="InterPro"/>
</dbReference>
<accession>A0A0D2H7S3</accession>
<proteinExistence type="predicted"/>
<dbReference type="GO" id="GO:0003677">
    <property type="term" value="F:DNA binding"/>
    <property type="evidence" value="ECO:0007669"/>
    <property type="project" value="UniProtKB-KW"/>
</dbReference>
<dbReference type="AlphaFoldDB" id="A0A0D2H7S3"/>
<evidence type="ECO:0008006" key="13">
    <source>
        <dbReference type="Google" id="ProtNLM"/>
    </source>
</evidence>
<dbReference type="GeneID" id="25306825"/>
<keyword evidence="2" id="KW-0862">Zinc</keyword>
<dbReference type="PROSITE" id="PS50048">
    <property type="entry name" value="ZN2_CY6_FUNGAL_2"/>
    <property type="match status" value="1"/>
</dbReference>
<sequence length="820" mass="91858">MHFTQDATWRDARYHCAICSRPFDRKDTLARHMRVHDKHRPAPKTRRKACLSCSQSKTRCNGERPSCASCARRSLTCVYGDLGQNQEKPSASRPRDESNATYDQQSDISRDLGDASGNDLLSPLSGHHAIERGTDEVSMVNLDSHNGTRYRSAESSIGPTGPSQSVYATFDDMDFTSNLDWILKDANGEELLGPTDFFGFPECSDGQLSQILSLSAAPTAMVSARHSDVGDQNDNENVNEHDSDTSTALGGLLTPQPQEMGDSGDPWPLDTPRPTQSHMALPALGSDGQDFHAYARFFSVMPVSDRTWHALRKCLLLPFEHNSIQSLNLDHFPCREKLDHCIDLYFAYFHPTLDLIHQPTFDPGRDLVLTLAMISIGACYSDLPGAKPFSIVLSELVRRLLIFMAEQDRRFVRTGPYLTAQLLQGTHGYCTGSERLFELSESGRSTLLHQARCMGLFRFEASSLTQTDLSLEDMWRHWIETEKLRRLGWVLYMYDASVAYLLNNRPFLSIGDIKLNLPASAEEWAAETAQAWAALHPSRTYPANPPLGPTIRTLFDGTPNAVENITDEGHRFIVVLTLVRMLWSLKENRSSPLNDLIMPAPFDDGRTDLLRALDVMSVSIVALSKTHTKTEIFRLVHRMRLIHVAHIYGAGDLMNWLYPYLRHGPEAENAAVRMRRWGSEDPQRLREVAYHSAQVLGLIRNFPNSMPLEPYLIFHAGVVLSCVAPLLPPSPCSTQNPPLQLDQLDPGDNSVSKRHFYWIKNGGNLCISVFGVRSLCCPAGRQAVLDQTAALLKRQKVWGIAHNLEKVILSLRSREQDAVS</sequence>
<dbReference type="InterPro" id="IPR036864">
    <property type="entry name" value="Zn2-C6_fun-type_DNA-bd_sf"/>
</dbReference>
<evidence type="ECO:0000256" key="2">
    <source>
        <dbReference type="ARBA" id="ARBA00022833"/>
    </source>
</evidence>
<feature type="region of interest" description="Disordered" evidence="8">
    <location>
        <begin position="223"/>
        <end position="266"/>
    </location>
</feature>
<dbReference type="PROSITE" id="PS00463">
    <property type="entry name" value="ZN2_CY6_FUNGAL_1"/>
    <property type="match status" value="1"/>
</dbReference>
<evidence type="ECO:0000313" key="11">
    <source>
        <dbReference type="EMBL" id="KIW80719.1"/>
    </source>
</evidence>
<feature type="domain" description="C2H2-type" evidence="10">
    <location>
        <begin position="14"/>
        <end position="41"/>
    </location>
</feature>
<gene>
    <name evidence="11" type="ORF">Z517_07335</name>
</gene>
<dbReference type="EMBL" id="KN846972">
    <property type="protein sequence ID" value="KIW80719.1"/>
    <property type="molecule type" value="Genomic_DNA"/>
</dbReference>
<dbReference type="InterPro" id="IPR001138">
    <property type="entry name" value="Zn2Cys6_DnaBD"/>
</dbReference>
<dbReference type="GO" id="GO:0000981">
    <property type="term" value="F:DNA-binding transcription factor activity, RNA polymerase II-specific"/>
    <property type="evidence" value="ECO:0007669"/>
    <property type="project" value="InterPro"/>
</dbReference>
<keyword evidence="6" id="KW-0539">Nucleus</keyword>
<evidence type="ECO:0000256" key="1">
    <source>
        <dbReference type="ARBA" id="ARBA00022723"/>
    </source>
</evidence>
<dbReference type="VEuPathDB" id="FungiDB:Z517_07335"/>
<keyword evidence="12" id="KW-1185">Reference proteome</keyword>
<dbReference type="STRING" id="1442368.A0A0D2H7S3"/>
<dbReference type="SUPFAM" id="SSF57701">
    <property type="entry name" value="Zn2/Cys6 DNA-binding domain"/>
    <property type="match status" value="1"/>
</dbReference>
<dbReference type="Gene3D" id="3.30.160.60">
    <property type="entry name" value="Classic Zinc Finger"/>
    <property type="match status" value="1"/>
</dbReference>
<evidence type="ECO:0000256" key="6">
    <source>
        <dbReference type="ARBA" id="ARBA00023242"/>
    </source>
</evidence>
<evidence type="ECO:0000256" key="7">
    <source>
        <dbReference type="PROSITE-ProRule" id="PRU00042"/>
    </source>
</evidence>
<dbReference type="InterPro" id="IPR013087">
    <property type="entry name" value="Znf_C2H2_type"/>
</dbReference>
<dbReference type="InterPro" id="IPR036236">
    <property type="entry name" value="Znf_C2H2_sf"/>
</dbReference>
<dbReference type="CDD" id="cd00067">
    <property type="entry name" value="GAL4"/>
    <property type="match status" value="1"/>
</dbReference>
<feature type="region of interest" description="Disordered" evidence="8">
    <location>
        <begin position="82"/>
        <end position="133"/>
    </location>
</feature>
<evidence type="ECO:0000259" key="10">
    <source>
        <dbReference type="PROSITE" id="PS50157"/>
    </source>
</evidence>
<keyword evidence="4" id="KW-0238">DNA-binding</keyword>
<dbReference type="GO" id="GO:0008270">
    <property type="term" value="F:zinc ion binding"/>
    <property type="evidence" value="ECO:0007669"/>
    <property type="project" value="UniProtKB-KW"/>
</dbReference>
<dbReference type="RefSeq" id="XP_013284527.1">
    <property type="nucleotide sequence ID" value="XM_013429073.1"/>
</dbReference>
<name>A0A0D2H7S3_9EURO</name>
<dbReference type="InterPro" id="IPR007219">
    <property type="entry name" value="XnlR_reg_dom"/>
</dbReference>
<dbReference type="CDD" id="cd12148">
    <property type="entry name" value="fungal_TF_MHR"/>
    <property type="match status" value="1"/>
</dbReference>
<evidence type="ECO:0000256" key="3">
    <source>
        <dbReference type="ARBA" id="ARBA00023015"/>
    </source>
</evidence>
<evidence type="ECO:0000256" key="8">
    <source>
        <dbReference type="SAM" id="MobiDB-lite"/>
    </source>
</evidence>
<dbReference type="OrthoDB" id="1405595at2759"/>
<dbReference type="HOGENOM" id="CLU_009184_1_0_1"/>
<dbReference type="PROSITE" id="PS00028">
    <property type="entry name" value="ZINC_FINGER_C2H2_1"/>
    <property type="match status" value="1"/>
</dbReference>
<dbReference type="Proteomes" id="UP000053029">
    <property type="component" value="Unassembled WGS sequence"/>
</dbReference>
<dbReference type="Gene3D" id="4.10.240.10">
    <property type="entry name" value="Zn(2)-C6 fungal-type DNA-binding domain"/>
    <property type="match status" value="1"/>
</dbReference>
<dbReference type="Pfam" id="PF04082">
    <property type="entry name" value="Fungal_trans"/>
    <property type="match status" value="1"/>
</dbReference>
<dbReference type="PANTHER" id="PTHR47660">
    <property type="entry name" value="TRANSCRIPTION FACTOR WITH C2H2 AND ZN(2)-CYS(6) DNA BINDING DOMAIN (EUROFUNG)-RELATED-RELATED"/>
    <property type="match status" value="1"/>
</dbReference>
<reference evidence="11 12" key="1">
    <citation type="submission" date="2015-01" db="EMBL/GenBank/DDBJ databases">
        <title>The Genome Sequence of Fonsecaea pedrosoi CBS 271.37.</title>
        <authorList>
            <consortium name="The Broad Institute Genomics Platform"/>
            <person name="Cuomo C."/>
            <person name="de Hoog S."/>
            <person name="Gorbushina A."/>
            <person name="Stielow B."/>
            <person name="Teixiera M."/>
            <person name="Abouelleil A."/>
            <person name="Chapman S.B."/>
            <person name="Priest M."/>
            <person name="Young S.K."/>
            <person name="Wortman J."/>
            <person name="Nusbaum C."/>
            <person name="Birren B."/>
        </authorList>
    </citation>
    <scope>NUCLEOTIDE SEQUENCE [LARGE SCALE GENOMIC DNA]</scope>
    <source>
        <strain evidence="11 12">CBS 271.37</strain>
    </source>
</reference>
<evidence type="ECO:0000259" key="9">
    <source>
        <dbReference type="PROSITE" id="PS50048"/>
    </source>
</evidence>
<dbReference type="PANTHER" id="PTHR47660:SF2">
    <property type="entry name" value="TRANSCRIPTION FACTOR WITH C2H2 AND ZN(2)-CYS(6) DNA BINDING DOMAIN (EUROFUNG)"/>
    <property type="match status" value="1"/>
</dbReference>
<dbReference type="SUPFAM" id="SSF57667">
    <property type="entry name" value="beta-beta-alpha zinc fingers"/>
    <property type="match status" value="1"/>
</dbReference>
<evidence type="ECO:0000313" key="12">
    <source>
        <dbReference type="Proteomes" id="UP000053029"/>
    </source>
</evidence>
<dbReference type="PROSITE" id="PS50157">
    <property type="entry name" value="ZINC_FINGER_C2H2_2"/>
    <property type="match status" value="1"/>
</dbReference>
<feature type="domain" description="Zn(2)-C6 fungal-type" evidence="9">
    <location>
        <begin position="49"/>
        <end position="79"/>
    </location>
</feature>
<dbReference type="SMART" id="SM00355">
    <property type="entry name" value="ZnF_C2H2"/>
    <property type="match status" value="1"/>
</dbReference>
<keyword evidence="1" id="KW-0479">Metal-binding</keyword>